<evidence type="ECO:0000313" key="1">
    <source>
        <dbReference type="EMBL" id="KYN34500.1"/>
    </source>
</evidence>
<dbReference type="EMBL" id="KQ981856">
    <property type="protein sequence ID" value="KYN34500.1"/>
    <property type="molecule type" value="Genomic_DNA"/>
</dbReference>
<evidence type="ECO:0000313" key="2">
    <source>
        <dbReference type="Proteomes" id="UP000078541"/>
    </source>
</evidence>
<dbReference type="STRING" id="34720.A0A195F1P8"/>
<sequence length="137" mass="14866">MYALTCERTQTSTVTTPRSVGNTYPGAIFTQADRAVIPRAYPPSPTHTSTRIPLEVQVFGGFLNSECGITWIKFVCGMPEQVRLGAQRQRFKTAELSSGPGTGECGLPRAGRVTTSCQEYSKYSAMKYATVSEVCGL</sequence>
<proteinExistence type="predicted"/>
<name>A0A195F1P8_9HYME</name>
<reference evidence="1 2" key="1">
    <citation type="submission" date="2016-03" db="EMBL/GenBank/DDBJ databases">
        <title>Trachymyrmex septentrionalis WGS genome.</title>
        <authorList>
            <person name="Nygaard S."/>
            <person name="Hu H."/>
            <person name="Boomsma J."/>
            <person name="Zhang G."/>
        </authorList>
    </citation>
    <scope>NUCLEOTIDE SEQUENCE [LARGE SCALE GENOMIC DNA]</scope>
    <source>
        <strain evidence="1">Tsep2-gDNA-1</strain>
        <tissue evidence="1">Whole body</tissue>
    </source>
</reference>
<organism evidence="1 2">
    <name type="scientific">Trachymyrmex septentrionalis</name>
    <dbReference type="NCBI Taxonomy" id="34720"/>
    <lineage>
        <taxon>Eukaryota</taxon>
        <taxon>Metazoa</taxon>
        <taxon>Ecdysozoa</taxon>
        <taxon>Arthropoda</taxon>
        <taxon>Hexapoda</taxon>
        <taxon>Insecta</taxon>
        <taxon>Pterygota</taxon>
        <taxon>Neoptera</taxon>
        <taxon>Endopterygota</taxon>
        <taxon>Hymenoptera</taxon>
        <taxon>Apocrita</taxon>
        <taxon>Aculeata</taxon>
        <taxon>Formicoidea</taxon>
        <taxon>Formicidae</taxon>
        <taxon>Myrmicinae</taxon>
        <taxon>Trachymyrmex</taxon>
    </lineage>
</organism>
<dbReference type="Proteomes" id="UP000078541">
    <property type="component" value="Unassembled WGS sequence"/>
</dbReference>
<gene>
    <name evidence="1" type="ORF">ALC56_10987</name>
</gene>
<keyword evidence="2" id="KW-1185">Reference proteome</keyword>
<accession>A0A195F1P8</accession>
<protein>
    <submittedName>
        <fullName evidence="1">Uncharacterized protein</fullName>
    </submittedName>
</protein>
<dbReference type="AlphaFoldDB" id="A0A195F1P8"/>